<evidence type="ECO:0000256" key="9">
    <source>
        <dbReference type="ARBA" id="ARBA00022833"/>
    </source>
</evidence>
<feature type="zinc finger region" evidence="18">
    <location>
        <begin position="50"/>
        <end position="86"/>
    </location>
</feature>
<keyword evidence="9 18" id="KW-0862">Zinc</keyword>
<keyword evidence="8 18" id="KW-1114">Inhibition of host interferon signaling pathway by virus</keyword>
<protein>
    <recommendedName>
        <fullName evidence="18 19">Protein E7</fullName>
    </recommendedName>
</protein>
<evidence type="ECO:0000256" key="4">
    <source>
        <dbReference type="ARBA" id="ARBA00022581"/>
    </source>
</evidence>
<dbReference type="Proteomes" id="UP001240507">
    <property type="component" value="Segment"/>
</dbReference>
<dbReference type="GO" id="GO:0042025">
    <property type="term" value="C:host cell nucleus"/>
    <property type="evidence" value="ECO:0007669"/>
    <property type="project" value="UniProtKB-SubCell"/>
</dbReference>
<evidence type="ECO:0000256" key="2">
    <source>
        <dbReference type="ARBA" id="ARBA00022518"/>
    </source>
</evidence>
<evidence type="ECO:0000256" key="17">
    <source>
        <dbReference type="ARBA" id="ARBA00023309"/>
    </source>
</evidence>
<evidence type="ECO:0000256" key="19">
    <source>
        <dbReference type="PIRNR" id="PIRNR003407"/>
    </source>
</evidence>
<dbReference type="Gene3D" id="3.30.160.330">
    <property type="match status" value="1"/>
</dbReference>
<dbReference type="GO" id="GO:0030430">
    <property type="term" value="C:host cell cytoplasm"/>
    <property type="evidence" value="ECO:0007669"/>
    <property type="project" value="UniProtKB-SubCell"/>
</dbReference>
<comment type="subunit">
    <text evidence="18">Homodimer. Homooligomer. Interacts with host RB1; this interaction induces dissociation of RB1-E2F1 complex thereby disrupting RB1 activity. Interacts with host EP300; this interaction represses EP300 transcriptional activity. Interacts with protein E2; this interaction inhibits E7 oncogenic activity. Interacts with host TMEM173/STING; this interaction impairs the ability of TMEM173/STING to sense cytosolic DNA and promote the production of type I interferon (IFN-alpha and IFN-beta).</text>
</comment>
<comment type="domain">
    <text evidence="18">The E7 terminal domain is an intrinsically disordered domain, whose flexibility and conformational transitions confer target adaptability to the oncoprotein. It allows adaptation to a variety of protein targets and exposes the PEST degradation sequence that regulates its turnover in the cell.</text>
</comment>
<dbReference type="InterPro" id="IPR000148">
    <property type="entry name" value="Papilloma_E7"/>
</dbReference>
<accession>A0A5B8KC43</accession>
<evidence type="ECO:0000256" key="13">
    <source>
        <dbReference type="ARBA" id="ARBA00023163"/>
    </source>
</evidence>
<evidence type="ECO:0000313" key="20">
    <source>
        <dbReference type="EMBL" id="QDY91918.1"/>
    </source>
</evidence>
<keyword evidence="10 18" id="KW-0805">Transcription regulation</keyword>
<evidence type="ECO:0000256" key="7">
    <source>
        <dbReference type="ARBA" id="ARBA00022771"/>
    </source>
</evidence>
<sequence length="95" mass="10327">MRGQESTIPDVCLQSLAELNLQDSESAVEFEEEIETEVVTTDPYRVACPCCICGRAIRLVVSTTATSIRELNKLLSSDLGIICPACATTRGYNGR</sequence>
<name>A0A5B8KC43_9PAPI</name>
<dbReference type="SUPFAM" id="SSF161234">
    <property type="entry name" value="E7 C-terminal domain-like"/>
    <property type="match status" value="1"/>
</dbReference>
<evidence type="ECO:0000256" key="14">
    <source>
        <dbReference type="ARBA" id="ARBA00023200"/>
    </source>
</evidence>
<comment type="function">
    <text evidence="19">E7 protein has both transforming and trans-activating activities.</text>
</comment>
<dbReference type="GO" id="GO:0039502">
    <property type="term" value="P:symbiont-mediated suppression of host type I interferon-mediated signaling pathway"/>
    <property type="evidence" value="ECO:0007669"/>
    <property type="project" value="UniProtKB-UniRule"/>
</dbReference>
<evidence type="ECO:0000313" key="21">
    <source>
        <dbReference type="Proteomes" id="UP001240507"/>
    </source>
</evidence>
<keyword evidence="7 18" id="KW-0863">Zinc-finger</keyword>
<comment type="similarity">
    <text evidence="18 19">Belongs to the papillomaviridae E7 protein family.</text>
</comment>
<comment type="caution">
    <text evidence="18">Lacks conserved residue(s) required for the propagation of feature annotation.</text>
</comment>
<dbReference type="GO" id="GO:0039645">
    <property type="term" value="P:symbiont-mediated perturbation of host cell cycle G1/S transition checkpoint"/>
    <property type="evidence" value="ECO:0007669"/>
    <property type="project" value="UniProtKB-UniRule"/>
</dbReference>
<keyword evidence="1 18" id="KW-1121">Modulation of host cell cycle by virus</keyword>
<dbReference type="HAMAP" id="MF_04004">
    <property type="entry name" value="PPV_E7"/>
    <property type="match status" value="1"/>
</dbReference>
<evidence type="ECO:0000256" key="12">
    <source>
        <dbReference type="ARBA" id="ARBA00023159"/>
    </source>
</evidence>
<dbReference type="GO" id="GO:0052170">
    <property type="term" value="P:symbiont-mediated suppression of host innate immune response"/>
    <property type="evidence" value="ECO:0007669"/>
    <property type="project" value="UniProtKB-KW"/>
</dbReference>
<dbReference type="GO" id="GO:0019904">
    <property type="term" value="F:protein domain specific binding"/>
    <property type="evidence" value="ECO:0007669"/>
    <property type="project" value="UniProtKB-UniRule"/>
</dbReference>
<organism evidence="20 21">
    <name type="scientific">Equus caballus papillomavirus 9</name>
    <dbReference type="NCBI Taxonomy" id="2601244"/>
    <lineage>
        <taxon>Viruses</taxon>
        <taxon>Monodnaviria</taxon>
        <taxon>Shotokuvirae</taxon>
        <taxon>Cossaviricota</taxon>
        <taxon>Papovaviricetes</taxon>
        <taxon>Zurhausenvirales</taxon>
        <taxon>Papillomaviridae</taxon>
    </lineage>
</organism>
<dbReference type="GO" id="GO:0003677">
    <property type="term" value="F:DNA binding"/>
    <property type="evidence" value="ECO:0007669"/>
    <property type="project" value="UniProtKB-UniRule"/>
</dbReference>
<keyword evidence="17 18" id="KW-1078">G1/S host cell cycle checkpoint dysregulation by virus</keyword>
<evidence type="ECO:0000256" key="3">
    <source>
        <dbReference type="ARBA" id="ARBA00022562"/>
    </source>
</evidence>
<evidence type="ECO:0000256" key="5">
    <source>
        <dbReference type="ARBA" id="ARBA00022632"/>
    </source>
</evidence>
<dbReference type="PIRSF" id="PIRSF003407">
    <property type="entry name" value="Papvi_E7"/>
    <property type="match status" value="1"/>
</dbReference>
<keyword evidence="4 18" id="KW-0945">Host-virus interaction</keyword>
<keyword evidence="3 18" id="KW-1048">Host nucleus</keyword>
<evidence type="ECO:0000256" key="10">
    <source>
        <dbReference type="ARBA" id="ARBA00023015"/>
    </source>
</evidence>
<comment type="subcellular location">
    <subcellularLocation>
        <location evidence="18">Host cytoplasm</location>
    </subcellularLocation>
    <subcellularLocation>
        <location evidence="18">Host nucleus</location>
    </subcellularLocation>
    <text evidence="18">Predominantly found in the host nucleus.</text>
</comment>
<dbReference type="EMBL" id="MN117918">
    <property type="protein sequence ID" value="QDY91918.1"/>
    <property type="molecule type" value="Genomic_DNA"/>
</dbReference>
<keyword evidence="6 18" id="KW-0479">Metal-binding</keyword>
<dbReference type="GO" id="GO:0003700">
    <property type="term" value="F:DNA-binding transcription factor activity"/>
    <property type="evidence" value="ECO:0007669"/>
    <property type="project" value="UniProtKB-UniRule"/>
</dbReference>
<dbReference type="GO" id="GO:0008270">
    <property type="term" value="F:zinc ion binding"/>
    <property type="evidence" value="ECO:0007669"/>
    <property type="project" value="UniProtKB-KW"/>
</dbReference>
<keyword evidence="13 18" id="KW-0804">Transcription</keyword>
<keyword evidence="12 18" id="KW-0010">Activator</keyword>
<comment type="function">
    <text evidence="18">Plays a role in viral genome replication by driving entry of quiescent cells into the cell cycle. Stimulation of progression from G1 to S phase allows the virus to efficiently use the cellular DNA replicating machinery to achieve viral genome replication. E7 protein has both transforming and trans-activating activities. Induces the disassembly of the E2F1 transcription factor from RB1, with subsequent transcriptional activation of E2F1-regulated S-phase genes. Interferes with host histone deacetylation mediated by HDAC1 and HDAC2, leading to transcription activation. Plays also a role in the inhibition of both antiviral and antiproliferative functions of host interferon alpha. Interaction with host TMEM173/STING impairs the ability of TMEM173/STING to sense cytosolic DNA and promote the production of type I interferon (IFN-alpha and IFN-beta).</text>
</comment>
<gene>
    <name evidence="18 20" type="primary">E7</name>
</gene>
<proteinExistence type="inferred from homology"/>
<evidence type="ECO:0000256" key="6">
    <source>
        <dbReference type="ARBA" id="ARBA00022723"/>
    </source>
</evidence>
<keyword evidence="16 18" id="KW-0899">Viral immunoevasion</keyword>
<keyword evidence="11 18" id="KW-0238">DNA-binding</keyword>
<reference evidence="20" key="1">
    <citation type="submission" date="2019-06" db="EMBL/GenBank/DDBJ databases">
        <title>Identification of A Novel Equine Papillomavirus in a Stallion in Australia.</title>
        <authorList>
            <person name="Li C.-X."/>
            <person name="Chang W.-S."/>
            <person name="Mitsakos K."/>
            <person name="Hudson B.J."/>
            <person name="Holmes E.C."/>
        </authorList>
    </citation>
    <scope>NUCLEOTIDE SEQUENCE</scope>
    <source>
        <strain evidence="20">SW</strain>
    </source>
</reference>
<evidence type="ECO:0000256" key="11">
    <source>
        <dbReference type="ARBA" id="ARBA00023125"/>
    </source>
</evidence>
<evidence type="ECO:0000256" key="15">
    <source>
        <dbReference type="ARBA" id="ARBA00023258"/>
    </source>
</evidence>
<keyword evidence="15" id="KW-0922">Interferon antiviral system evasion</keyword>
<comment type="PTM">
    <text evidence="18">Highly phosphorylated.</text>
</comment>
<evidence type="ECO:0000256" key="18">
    <source>
        <dbReference type="HAMAP-Rule" id="MF_04004"/>
    </source>
</evidence>
<keyword evidence="5 18" id="KW-1090">Inhibition of host innate immune response by virus</keyword>
<keyword evidence="2 18" id="KW-0244">Early protein</keyword>
<evidence type="ECO:0000256" key="8">
    <source>
        <dbReference type="ARBA" id="ARBA00022830"/>
    </source>
</evidence>
<evidence type="ECO:0000256" key="16">
    <source>
        <dbReference type="ARBA" id="ARBA00023280"/>
    </source>
</evidence>
<feature type="short sequence motif" description="Nuclear export signal" evidence="18">
    <location>
        <begin position="68"/>
        <end position="76"/>
    </location>
</feature>
<dbReference type="GO" id="GO:0006351">
    <property type="term" value="P:DNA-templated transcription"/>
    <property type="evidence" value="ECO:0007669"/>
    <property type="project" value="UniProtKB-UniRule"/>
</dbReference>
<evidence type="ECO:0000256" key="1">
    <source>
        <dbReference type="ARBA" id="ARBA00022504"/>
    </source>
</evidence>
<keyword evidence="14 18" id="KW-1035">Host cytoplasm</keyword>
<dbReference type="Pfam" id="PF00527">
    <property type="entry name" value="E7"/>
    <property type="match status" value="1"/>
</dbReference>